<evidence type="ECO:0000313" key="1">
    <source>
        <dbReference type="EMBL" id="KAI0066377.1"/>
    </source>
</evidence>
<comment type="caution">
    <text evidence="1">The sequence shown here is derived from an EMBL/GenBank/DDBJ whole genome shotgun (WGS) entry which is preliminary data.</text>
</comment>
<keyword evidence="2" id="KW-1185">Reference proteome</keyword>
<organism evidence="1 2">
    <name type="scientific">Artomyces pyxidatus</name>
    <dbReference type="NCBI Taxonomy" id="48021"/>
    <lineage>
        <taxon>Eukaryota</taxon>
        <taxon>Fungi</taxon>
        <taxon>Dikarya</taxon>
        <taxon>Basidiomycota</taxon>
        <taxon>Agaricomycotina</taxon>
        <taxon>Agaricomycetes</taxon>
        <taxon>Russulales</taxon>
        <taxon>Auriscalpiaceae</taxon>
        <taxon>Artomyces</taxon>
    </lineage>
</organism>
<sequence length="109" mass="12351">ATYQLDLSPELKARGIHNAFHASLLRAHVPNDDRRFPGRQFNQLLGFNEAASEWAVERILSHSGQGIDAQFEICWTTGDVTWASYHEIKHLEALKAYCEAMGISHARFL</sequence>
<reference evidence="1" key="2">
    <citation type="journal article" date="2022" name="New Phytol.">
        <title>Evolutionary transition to the ectomycorrhizal habit in the genomes of a hyperdiverse lineage of mushroom-forming fungi.</title>
        <authorList>
            <person name="Looney B."/>
            <person name="Miyauchi S."/>
            <person name="Morin E."/>
            <person name="Drula E."/>
            <person name="Courty P.E."/>
            <person name="Kohler A."/>
            <person name="Kuo A."/>
            <person name="LaButti K."/>
            <person name="Pangilinan J."/>
            <person name="Lipzen A."/>
            <person name="Riley R."/>
            <person name="Andreopoulos W."/>
            <person name="He G."/>
            <person name="Johnson J."/>
            <person name="Nolan M."/>
            <person name="Tritt A."/>
            <person name="Barry K.W."/>
            <person name="Grigoriev I.V."/>
            <person name="Nagy L.G."/>
            <person name="Hibbett D."/>
            <person name="Henrissat B."/>
            <person name="Matheny P.B."/>
            <person name="Labbe J."/>
            <person name="Martin F.M."/>
        </authorList>
    </citation>
    <scope>NUCLEOTIDE SEQUENCE</scope>
    <source>
        <strain evidence="1">HHB10654</strain>
    </source>
</reference>
<reference evidence="1" key="1">
    <citation type="submission" date="2021-03" db="EMBL/GenBank/DDBJ databases">
        <authorList>
            <consortium name="DOE Joint Genome Institute"/>
            <person name="Ahrendt S."/>
            <person name="Looney B.P."/>
            <person name="Miyauchi S."/>
            <person name="Morin E."/>
            <person name="Drula E."/>
            <person name="Courty P.E."/>
            <person name="Chicoki N."/>
            <person name="Fauchery L."/>
            <person name="Kohler A."/>
            <person name="Kuo A."/>
            <person name="Labutti K."/>
            <person name="Pangilinan J."/>
            <person name="Lipzen A."/>
            <person name="Riley R."/>
            <person name="Andreopoulos W."/>
            <person name="He G."/>
            <person name="Johnson J."/>
            <person name="Barry K.W."/>
            <person name="Grigoriev I.V."/>
            <person name="Nagy L."/>
            <person name="Hibbett D."/>
            <person name="Henrissat B."/>
            <person name="Matheny P.B."/>
            <person name="Labbe J."/>
            <person name="Martin F."/>
        </authorList>
    </citation>
    <scope>NUCLEOTIDE SEQUENCE</scope>
    <source>
        <strain evidence="1">HHB10654</strain>
    </source>
</reference>
<feature type="non-terminal residue" evidence="1">
    <location>
        <position position="109"/>
    </location>
</feature>
<gene>
    <name evidence="1" type="ORF">BV25DRAFT_1771488</name>
</gene>
<dbReference type="EMBL" id="MU277193">
    <property type="protein sequence ID" value="KAI0066377.1"/>
    <property type="molecule type" value="Genomic_DNA"/>
</dbReference>
<feature type="non-terminal residue" evidence="1">
    <location>
        <position position="1"/>
    </location>
</feature>
<dbReference type="Proteomes" id="UP000814140">
    <property type="component" value="Unassembled WGS sequence"/>
</dbReference>
<accession>A0ACB8TD36</accession>
<evidence type="ECO:0000313" key="2">
    <source>
        <dbReference type="Proteomes" id="UP000814140"/>
    </source>
</evidence>
<proteinExistence type="predicted"/>
<protein>
    <submittedName>
        <fullName evidence="1">Uncharacterized protein</fullName>
    </submittedName>
</protein>
<name>A0ACB8TD36_9AGAM</name>